<dbReference type="KEGG" id="pdp:PDIP_07390"/>
<name>A0A7T6XVG0_PENDI</name>
<accession>A0A7T6XVG0</accession>
<feature type="region of interest" description="Disordered" evidence="1">
    <location>
        <begin position="330"/>
        <end position="357"/>
    </location>
</feature>
<protein>
    <submittedName>
        <fullName evidence="2">Enoylreductaselike</fullName>
    </submittedName>
</protein>
<dbReference type="RefSeq" id="XP_014538124.2">
    <property type="nucleotide sequence ID" value="XM_014682638.2"/>
</dbReference>
<feature type="region of interest" description="Disordered" evidence="1">
    <location>
        <begin position="171"/>
        <end position="220"/>
    </location>
</feature>
<organism evidence="2 3">
    <name type="scientific">Penicillium digitatum</name>
    <name type="common">Green mold</name>
    <dbReference type="NCBI Taxonomy" id="36651"/>
    <lineage>
        <taxon>Eukaryota</taxon>
        <taxon>Fungi</taxon>
        <taxon>Dikarya</taxon>
        <taxon>Ascomycota</taxon>
        <taxon>Pezizomycotina</taxon>
        <taxon>Eurotiomycetes</taxon>
        <taxon>Eurotiomycetidae</taxon>
        <taxon>Eurotiales</taxon>
        <taxon>Aspergillaceae</taxon>
        <taxon>Penicillium</taxon>
    </lineage>
</organism>
<dbReference type="AlphaFoldDB" id="A0A7T6XVG0"/>
<dbReference type="VEuPathDB" id="FungiDB:PDIP_07390"/>
<sequence>MGSPGGCAWRDIYLDERVTQVPDPELLKKSISSQSPFFFISPLSLQQRQFPKSRLEDLRSSTIAAAHSSSRSQPWTSGSKKVLWIETVDSESIMRKHYPLDSPFSHSFSSLSSSSSSSSFYPSSYCSSFSLGLSSASHQHLAFQPKDYWESLVTKHGYPTPVSLSSLRDLTATSSTDTPSSPPRQPGCPNTIPTDAFDSFTVSSSTRPIPIPSRPGPIYEDLPVTPLTGRFDHESYFDDWERASQSAKFRHIPLIPPARRDQHPSRPPPASTRMRSDNSPYYSPAASPIMSPRRSNSPQPTRSRIQTPSKAKQTQNFHLGSLPRFHPAVYQSSSTSHTATAQPPSPRQSRSSTYRTATGSRDMMWQYREFIESVHQGPSAPRLDPLVSPGPVTPLALEAGDYLTHGSMSNTAERNPRDVPKNSGPSAELMEKLIAYEETARQMARKPAKGR</sequence>
<feature type="region of interest" description="Disordered" evidence="1">
    <location>
        <begin position="405"/>
        <end position="426"/>
    </location>
</feature>
<feature type="compositionally biased region" description="Polar residues" evidence="1">
    <location>
        <begin position="293"/>
        <end position="314"/>
    </location>
</feature>
<dbReference type="Proteomes" id="UP000595662">
    <property type="component" value="Chromosome 6"/>
</dbReference>
<feature type="region of interest" description="Disordered" evidence="1">
    <location>
        <begin position="252"/>
        <end position="314"/>
    </location>
</feature>
<reference evidence="2 3" key="1">
    <citation type="submission" date="2020-08" db="EMBL/GenBank/DDBJ databases">
        <title>The completed genome sequence of the pathogenic ascomycete fungus Penicillium digitatum.</title>
        <authorList>
            <person name="Wang M."/>
        </authorList>
    </citation>
    <scope>NUCLEOTIDE SEQUENCE [LARGE SCALE GENOMIC DNA]</scope>
    <source>
        <strain evidence="2 3">PdW03</strain>
    </source>
</reference>
<dbReference type="EMBL" id="CP060779">
    <property type="protein sequence ID" value="QQK48011.1"/>
    <property type="molecule type" value="Genomic_DNA"/>
</dbReference>
<proteinExistence type="predicted"/>
<evidence type="ECO:0000256" key="1">
    <source>
        <dbReference type="SAM" id="MobiDB-lite"/>
    </source>
</evidence>
<evidence type="ECO:0000313" key="3">
    <source>
        <dbReference type="Proteomes" id="UP000595662"/>
    </source>
</evidence>
<dbReference type="SMR" id="A0A7T6XVG0"/>
<feature type="compositionally biased region" description="Low complexity" evidence="1">
    <location>
        <begin position="331"/>
        <end position="352"/>
    </location>
</feature>
<dbReference type="GeneID" id="26229062"/>
<gene>
    <name evidence="2" type="ORF">Pdw03_5646</name>
</gene>
<evidence type="ECO:0000313" key="2">
    <source>
        <dbReference type="EMBL" id="QQK48011.1"/>
    </source>
</evidence>